<name>A0A1F6P8U9_9BACT</name>
<accession>A0A1F6P8U9</accession>
<organism evidence="1 2">
    <name type="scientific">Candidatus Magasanikbacteria bacterium RIFOXYD1_FULL_40_23</name>
    <dbReference type="NCBI Taxonomy" id="1798705"/>
    <lineage>
        <taxon>Bacteria</taxon>
        <taxon>Candidatus Magasanikiibacteriota</taxon>
    </lineage>
</organism>
<reference evidence="1 2" key="1">
    <citation type="journal article" date="2016" name="Nat. Commun.">
        <title>Thousands of microbial genomes shed light on interconnected biogeochemical processes in an aquifer system.</title>
        <authorList>
            <person name="Anantharaman K."/>
            <person name="Brown C.T."/>
            <person name="Hug L.A."/>
            <person name="Sharon I."/>
            <person name="Castelle C.J."/>
            <person name="Probst A.J."/>
            <person name="Thomas B.C."/>
            <person name="Singh A."/>
            <person name="Wilkins M.J."/>
            <person name="Karaoz U."/>
            <person name="Brodie E.L."/>
            <person name="Williams K.H."/>
            <person name="Hubbard S.S."/>
            <person name="Banfield J.F."/>
        </authorList>
    </citation>
    <scope>NUCLEOTIDE SEQUENCE [LARGE SCALE GENOMIC DNA]</scope>
</reference>
<dbReference type="EMBL" id="MFRA01000005">
    <property type="protein sequence ID" value="OGH92597.1"/>
    <property type="molecule type" value="Genomic_DNA"/>
</dbReference>
<proteinExistence type="predicted"/>
<dbReference type="STRING" id="1798705.A2563_02885"/>
<protein>
    <submittedName>
        <fullName evidence="1">Uncharacterized protein</fullName>
    </submittedName>
</protein>
<evidence type="ECO:0000313" key="2">
    <source>
        <dbReference type="Proteomes" id="UP000176634"/>
    </source>
</evidence>
<dbReference type="AlphaFoldDB" id="A0A1F6P8U9"/>
<dbReference type="Proteomes" id="UP000176634">
    <property type="component" value="Unassembled WGS sequence"/>
</dbReference>
<evidence type="ECO:0000313" key="1">
    <source>
        <dbReference type="EMBL" id="OGH92597.1"/>
    </source>
</evidence>
<comment type="caution">
    <text evidence="1">The sequence shown here is derived from an EMBL/GenBank/DDBJ whole genome shotgun (WGS) entry which is preliminary data.</text>
</comment>
<gene>
    <name evidence="1" type="ORF">A2563_02885</name>
</gene>
<sequence length="289" mass="29977">MSGGVLGHGGHDAGLLELGVRQQGEDPGEALVAELAGLPPLLVQLGLRVLLGAGAVAGDGDVAVLVDVVDGGALLLGTIEEHQGDQHAAADLPDDGGHRHVGGVELVGGGVVLHDLPLEGGQAARVLEGDRGLAGGDLDGLHRLRVALLLGLVQPVTHQEPVPHVAQLLPLPVGRACLLPDAEVQLDLRRDLGAHRADDPAPLVVQERALATHAEEVAVVLERVQGAGLGDGLRREGLAHGARVRGGELVRVLAHGDHSSLLGGRNVVLVTLKQGHLWKKWDFSLFWRP</sequence>